<dbReference type="GO" id="GO:0008270">
    <property type="term" value="F:zinc ion binding"/>
    <property type="evidence" value="ECO:0007669"/>
    <property type="project" value="UniProtKB-KW"/>
</dbReference>
<dbReference type="OrthoDB" id="6761697at2759"/>
<dbReference type="InterPro" id="IPR011011">
    <property type="entry name" value="Znf_FYVE_PHD"/>
</dbReference>
<reference evidence="6" key="2">
    <citation type="submission" date="2022-10" db="EMBL/GenBank/DDBJ databases">
        <authorList>
            <consortium name="ENA_rothamsted_submissions"/>
            <consortium name="culmorum"/>
            <person name="King R."/>
        </authorList>
    </citation>
    <scope>NUCLEOTIDE SEQUENCE</scope>
</reference>
<proteinExistence type="predicted"/>
<dbReference type="SUPFAM" id="SSF57903">
    <property type="entry name" value="FYVE/PHD zinc finger"/>
    <property type="match status" value="1"/>
</dbReference>
<sequence>MPDICGFCSNNVSRSNPGIPCSGGCSKLFHLKCAKLPASFADIPGDAGVSWLCTSCKNSRKTNKTASMDSDLVERLVNSIDNMQLEIKSIKTEFHDSLNFYGGKIDEFTARMNDFQVTVNALQGLREEVDSIGKECRKLRTELELLHQQGRNRNLEICGVPEGRNENTKRLVQSICSKLQVEIKEEDFEECHRVATFPNANGTTNHKNIVVKFYSRSIRSAILEKQRSLRHNINLNDVGFQGEGRIFINEHLSPFFKQLFRKAREACKKHNYKFCWIRDGKIFVKKTESSRPIHIIDEEILRISVRA</sequence>
<evidence type="ECO:0000256" key="1">
    <source>
        <dbReference type="ARBA" id="ARBA00022723"/>
    </source>
</evidence>
<name>A0A9N9S7K4_PHACE</name>
<dbReference type="Pfam" id="PF03258">
    <property type="entry name" value="Baculo_FP"/>
    <property type="match status" value="1"/>
</dbReference>
<dbReference type="InterPro" id="IPR004244">
    <property type="entry name" value="Transposase_22"/>
</dbReference>
<dbReference type="InterPro" id="IPR001965">
    <property type="entry name" value="Znf_PHD"/>
</dbReference>
<evidence type="ECO:0000313" key="7">
    <source>
        <dbReference type="Proteomes" id="UP001153737"/>
    </source>
</evidence>
<dbReference type="EMBL" id="OU896707">
    <property type="protein sequence ID" value="CAG9813106.1"/>
    <property type="molecule type" value="Genomic_DNA"/>
</dbReference>
<dbReference type="SMART" id="SM00249">
    <property type="entry name" value="PHD"/>
    <property type="match status" value="1"/>
</dbReference>
<dbReference type="Pfam" id="PF00628">
    <property type="entry name" value="PHD"/>
    <property type="match status" value="1"/>
</dbReference>
<dbReference type="PROSITE" id="PS01359">
    <property type="entry name" value="ZF_PHD_1"/>
    <property type="match status" value="1"/>
</dbReference>
<dbReference type="InterPro" id="IPR019786">
    <property type="entry name" value="Zinc_finger_PHD-type_CS"/>
</dbReference>
<dbReference type="Gene3D" id="3.30.40.10">
    <property type="entry name" value="Zinc/RING finger domain, C3HC4 (zinc finger)"/>
    <property type="match status" value="1"/>
</dbReference>
<dbReference type="PROSITE" id="PS50016">
    <property type="entry name" value="ZF_PHD_2"/>
    <property type="match status" value="1"/>
</dbReference>
<dbReference type="InterPro" id="IPR004941">
    <property type="entry name" value="FP_N"/>
</dbReference>
<reference evidence="6" key="1">
    <citation type="submission" date="2022-01" db="EMBL/GenBank/DDBJ databases">
        <authorList>
            <person name="King R."/>
        </authorList>
    </citation>
    <scope>NUCLEOTIDE SEQUENCE</scope>
</reference>
<protein>
    <recommendedName>
        <fullName evidence="5">PHD-type domain-containing protein</fullName>
    </recommendedName>
</protein>
<dbReference type="Gene3D" id="3.30.70.1820">
    <property type="entry name" value="L1 transposable element, RRM domain"/>
    <property type="match status" value="1"/>
</dbReference>
<evidence type="ECO:0000256" key="2">
    <source>
        <dbReference type="ARBA" id="ARBA00022771"/>
    </source>
</evidence>
<dbReference type="AlphaFoldDB" id="A0A9N9S7K4"/>
<dbReference type="Proteomes" id="UP001153737">
    <property type="component" value="Chromosome 1"/>
</dbReference>
<feature type="domain" description="PHD-type" evidence="5">
    <location>
        <begin position="2"/>
        <end position="59"/>
    </location>
</feature>
<accession>A0A9N9S7K4</accession>
<keyword evidence="2 4" id="KW-0863">Zinc-finger</keyword>
<organism evidence="6 7">
    <name type="scientific">Phaedon cochleariae</name>
    <name type="common">Mustard beetle</name>
    <dbReference type="NCBI Taxonomy" id="80249"/>
    <lineage>
        <taxon>Eukaryota</taxon>
        <taxon>Metazoa</taxon>
        <taxon>Ecdysozoa</taxon>
        <taxon>Arthropoda</taxon>
        <taxon>Hexapoda</taxon>
        <taxon>Insecta</taxon>
        <taxon>Pterygota</taxon>
        <taxon>Neoptera</taxon>
        <taxon>Endopterygota</taxon>
        <taxon>Coleoptera</taxon>
        <taxon>Polyphaga</taxon>
        <taxon>Cucujiformia</taxon>
        <taxon>Chrysomeloidea</taxon>
        <taxon>Chrysomelidae</taxon>
        <taxon>Chrysomelinae</taxon>
        <taxon>Chrysomelini</taxon>
        <taxon>Phaedon</taxon>
    </lineage>
</organism>
<evidence type="ECO:0000259" key="5">
    <source>
        <dbReference type="PROSITE" id="PS50016"/>
    </source>
</evidence>
<dbReference type="InterPro" id="IPR019787">
    <property type="entry name" value="Znf_PHD-finger"/>
</dbReference>
<dbReference type="PANTHER" id="PTHR11505">
    <property type="entry name" value="L1 TRANSPOSABLE ELEMENT-RELATED"/>
    <property type="match status" value="1"/>
</dbReference>
<dbReference type="InterPro" id="IPR057251">
    <property type="entry name" value="FP_C"/>
</dbReference>
<evidence type="ECO:0000313" key="6">
    <source>
        <dbReference type="EMBL" id="CAG9813106.1"/>
    </source>
</evidence>
<evidence type="ECO:0000256" key="3">
    <source>
        <dbReference type="ARBA" id="ARBA00022833"/>
    </source>
</evidence>
<dbReference type="InterPro" id="IPR013083">
    <property type="entry name" value="Znf_RING/FYVE/PHD"/>
</dbReference>
<dbReference type="Pfam" id="PF25298">
    <property type="entry name" value="Baculo_FP_2nd"/>
    <property type="match status" value="1"/>
</dbReference>
<keyword evidence="3" id="KW-0862">Zinc</keyword>
<keyword evidence="1" id="KW-0479">Metal-binding</keyword>
<evidence type="ECO:0000256" key="4">
    <source>
        <dbReference type="PROSITE-ProRule" id="PRU00146"/>
    </source>
</evidence>
<keyword evidence="7" id="KW-1185">Reference proteome</keyword>
<gene>
    <name evidence="6" type="ORF">PHAECO_LOCUS259</name>
</gene>